<keyword evidence="1" id="KW-0460">Magnesium</keyword>
<dbReference type="Pfam" id="PF01997">
    <property type="entry name" value="Translin"/>
    <property type="match status" value="1"/>
</dbReference>
<dbReference type="SUPFAM" id="SSF74784">
    <property type="entry name" value="Translin"/>
    <property type="match status" value="1"/>
</dbReference>
<gene>
    <name evidence="4" type="ORF">ENU08_00350</name>
    <name evidence="3" type="ORF">ENU41_02475</name>
</gene>
<proteinExistence type="predicted"/>
<name>A0A7C4NMZ5_9CREN</name>
<dbReference type="EMBL" id="DTCK01000013">
    <property type="protein sequence ID" value="HGQ35530.1"/>
    <property type="molecule type" value="Genomic_DNA"/>
</dbReference>
<evidence type="ECO:0000256" key="2">
    <source>
        <dbReference type="SAM" id="Coils"/>
    </source>
</evidence>
<dbReference type="Gene3D" id="1.20.58.2140">
    <property type="match status" value="1"/>
</dbReference>
<feature type="binding site" evidence="1">
    <location>
        <position position="87"/>
    </location>
    <ligand>
        <name>Mg(2+)</name>
        <dbReference type="ChEBI" id="CHEBI:18420"/>
    </ligand>
</feature>
<feature type="coiled-coil region" evidence="2">
    <location>
        <begin position="7"/>
        <end position="65"/>
    </location>
</feature>
<dbReference type="InterPro" id="IPR002848">
    <property type="entry name" value="Translin_fam"/>
</dbReference>
<protein>
    <submittedName>
        <fullName evidence="4">Haloacid dehalogenase</fullName>
    </submittedName>
</protein>
<reference evidence="4" key="1">
    <citation type="journal article" date="2020" name="mSystems">
        <title>Genome- and Community-Level Interaction Insights into Carbon Utilization and Element Cycling Functions of Hydrothermarchaeota in Hydrothermal Sediment.</title>
        <authorList>
            <person name="Zhou Z."/>
            <person name="Liu Y."/>
            <person name="Xu W."/>
            <person name="Pan J."/>
            <person name="Luo Z.H."/>
            <person name="Li M."/>
        </authorList>
    </citation>
    <scope>NUCLEOTIDE SEQUENCE [LARGE SCALE GENOMIC DNA]</scope>
    <source>
        <strain evidence="4">SpSt-637</strain>
        <strain evidence="3">SpSt-667</strain>
    </source>
</reference>
<feature type="binding site" evidence="1">
    <location>
        <position position="123"/>
    </location>
    <ligand>
        <name>Mg(2+)</name>
        <dbReference type="ChEBI" id="CHEBI:18420"/>
    </ligand>
</feature>
<dbReference type="CDD" id="cd14820">
    <property type="entry name" value="TRAX"/>
    <property type="match status" value="1"/>
</dbReference>
<dbReference type="GO" id="GO:0046872">
    <property type="term" value="F:metal ion binding"/>
    <property type="evidence" value="ECO:0007669"/>
    <property type="project" value="UniProtKB-KW"/>
</dbReference>
<dbReference type="EMBL" id="DTBD01000005">
    <property type="protein sequence ID" value="HGQ63691.1"/>
    <property type="molecule type" value="Genomic_DNA"/>
</dbReference>
<organism evidence="4">
    <name type="scientific">Ignisphaera aggregans</name>
    <dbReference type="NCBI Taxonomy" id="334771"/>
    <lineage>
        <taxon>Archaea</taxon>
        <taxon>Thermoproteota</taxon>
        <taxon>Thermoprotei</taxon>
        <taxon>Desulfurococcales</taxon>
        <taxon>Desulfurococcaceae</taxon>
        <taxon>Ignisphaera</taxon>
    </lineage>
</organism>
<sequence>MSLCLNTRSIKERLDDLEIAREELIKQGRDIVNLCRNIVTKTVLSEEAEELVKQLKQQFNKLLSSIYQYPELLYANIFYNIAIEYVEAIQLYYITKEHRVLPPDEINVHPVPYLLGLIEVIGELKRLSLEFVRKNRFDDAYSLLEVAENLFNCLSSFSYPDALLPGFRRKLDIYRKVIDDWKKFLLDMESRRKLIQKLDALLKDVKTN</sequence>
<dbReference type="InterPro" id="IPR036081">
    <property type="entry name" value="Translin_sf"/>
</dbReference>
<dbReference type="GO" id="GO:0043565">
    <property type="term" value="F:sequence-specific DNA binding"/>
    <property type="evidence" value="ECO:0007669"/>
    <property type="project" value="InterPro"/>
</dbReference>
<evidence type="ECO:0000313" key="4">
    <source>
        <dbReference type="EMBL" id="HGQ63691.1"/>
    </source>
</evidence>
<keyword evidence="2" id="KW-0175">Coiled coil</keyword>
<dbReference type="AlphaFoldDB" id="A0A7C4NMZ5"/>
<evidence type="ECO:0000313" key="3">
    <source>
        <dbReference type="EMBL" id="HGQ35530.1"/>
    </source>
</evidence>
<accession>A0A7C4NMZ5</accession>
<comment type="caution">
    <text evidence="4">The sequence shown here is derived from an EMBL/GenBank/DDBJ whole genome shotgun (WGS) entry which is preliminary data.</text>
</comment>
<keyword evidence="1" id="KW-0479">Metal-binding</keyword>
<evidence type="ECO:0000256" key="1">
    <source>
        <dbReference type="PIRSR" id="PIRSR602848-1"/>
    </source>
</evidence>